<proteinExistence type="predicted"/>
<feature type="domain" description="YDG" evidence="1">
    <location>
        <begin position="375"/>
        <end position="447"/>
    </location>
</feature>
<dbReference type="Pfam" id="PF18657">
    <property type="entry name" value="YDG"/>
    <property type="match status" value="6"/>
</dbReference>
<reference evidence="2 3" key="1">
    <citation type="journal article" date="2018" name="Aquat. Microb. Ecol.">
        <title>Gammaproteobacterial methanotrophs dominate.</title>
        <authorList>
            <person name="Rissanen A.J."/>
            <person name="Saarenheimo J."/>
            <person name="Tiirola M."/>
            <person name="Peura S."/>
            <person name="Aalto S.L."/>
            <person name="Karvinen A."/>
            <person name="Nykanen H."/>
        </authorList>
    </citation>
    <scope>NUCLEOTIDE SEQUENCE [LARGE SCALE GENOMIC DNA]</scope>
    <source>
        <strain evidence="2">AMbin10</strain>
    </source>
</reference>
<feature type="domain" description="YDG" evidence="1">
    <location>
        <begin position="458"/>
        <end position="534"/>
    </location>
</feature>
<feature type="domain" description="YDG" evidence="1">
    <location>
        <begin position="188"/>
        <end position="280"/>
    </location>
</feature>
<evidence type="ECO:0000313" key="2">
    <source>
        <dbReference type="EMBL" id="PZN86689.1"/>
    </source>
</evidence>
<comment type="caution">
    <text evidence="2">The sequence shown here is derived from an EMBL/GenBank/DDBJ whole genome shotgun (WGS) entry which is preliminary data.</text>
</comment>
<gene>
    <name evidence="2" type="ORF">DM484_00710</name>
</gene>
<name>A0A2W4RZN9_9GAMM</name>
<protein>
    <recommendedName>
        <fullName evidence="1">YDG domain-containing protein</fullName>
    </recommendedName>
</protein>
<dbReference type="AlphaFoldDB" id="A0A2W4RZN9"/>
<organism evidence="2 3">
    <name type="scientific">Candidatus Methylumidiphilus alinenensis</name>
    <dbReference type="NCBI Taxonomy" id="2202197"/>
    <lineage>
        <taxon>Bacteria</taxon>
        <taxon>Pseudomonadati</taxon>
        <taxon>Pseudomonadota</taxon>
        <taxon>Gammaproteobacteria</taxon>
        <taxon>Methylococcales</taxon>
        <taxon>Candidatus Methylumidiphilus</taxon>
    </lineage>
</organism>
<evidence type="ECO:0000259" key="1">
    <source>
        <dbReference type="Pfam" id="PF18657"/>
    </source>
</evidence>
<feature type="non-terminal residue" evidence="2">
    <location>
        <position position="1"/>
    </location>
</feature>
<feature type="domain" description="YDG" evidence="1">
    <location>
        <begin position="94"/>
        <end position="179"/>
    </location>
</feature>
<dbReference type="EMBL" id="QJPH01000068">
    <property type="protein sequence ID" value="PZN86689.1"/>
    <property type="molecule type" value="Genomic_DNA"/>
</dbReference>
<feature type="domain" description="YDG" evidence="1">
    <location>
        <begin position="3"/>
        <end position="86"/>
    </location>
</feature>
<evidence type="ECO:0000313" key="3">
    <source>
        <dbReference type="Proteomes" id="UP000249396"/>
    </source>
</evidence>
<dbReference type="InterPro" id="IPR041248">
    <property type="entry name" value="YDG"/>
</dbReference>
<sequence>PFALTATGLTANDKVYDSTRAATLAGTATLSTVFAGDTVSLLGSNVNGALFNDKNVGTAKPVTATGTQYTAALTGADAGNYTVSGVNALNANITQAPLTVSGLTAQNKVYNANTAAVVTGSGTLAGNIYAGDNVTLTGTNPTSGVFSDKNVGNGKGVAVSLLGYSTGGTDGGNYQIISVTTPLTANITQASLSIAGLSANSKVYNANAAATLSGTAVLAGVLGTDSVNLTGTNPTVGTFNDVGGVANTGKNVGTGKAVTATLTGLNLGLSGTDSGNYNLQLVTNPLTANITPLPLVITGTRVYNGTTGMDSALFSINNLYSGDSLSLSGSVTAGSKNVGFYTTSSGSLNIAGLTLTGGSVGNYTLVNGTGTGTITPASLTLAAVTGTKTYDGTTNSSGVPTVAGLVTGDSVTSLSQSFDSKNAGPRIISVNPGYNLTDGNGGNNYIVTLVKANGLINPASLTITTPDVTKTYDGNTTANGKVTVIGGNVYPGDSITGGNFAYNNKNVGIGNKTVIVSGVTVGDGINNGNYVITYVNNLTSTINPAVLNLTAVSDSKLFDGNTSSSKTPIYTGLVPGDSVGNLGQAFDSPQTGNRTLLVNTNYVVNDGNGGNNYIYNVGTAPGLIFTASGPNAGEIEPKYGYRYALWNATSGMNPLMSYNLSEVSDLGDSVFQNIPNDVVNNGSTTGAVPGTFGSSLNNGIQAATTCPGVDEYLIQDGRLRTCERREQYKAGRKIQTFQWPLNPGRIPRRPRAY</sequence>
<accession>A0A2W4RZN9</accession>
<dbReference type="Proteomes" id="UP000249396">
    <property type="component" value="Unassembled WGS sequence"/>
</dbReference>
<feature type="domain" description="YDG" evidence="1">
    <location>
        <begin position="298"/>
        <end position="366"/>
    </location>
</feature>